<comment type="caution">
    <text evidence="2">The sequence shown here is derived from an EMBL/GenBank/DDBJ whole genome shotgun (WGS) entry which is preliminary data.</text>
</comment>
<feature type="domain" description="Nucleolus and neural progenitor protein-like N-terminal" evidence="1">
    <location>
        <begin position="62"/>
        <end position="196"/>
    </location>
</feature>
<protein>
    <recommendedName>
        <fullName evidence="1">Nucleolus and neural progenitor protein-like N-terminal domain-containing protein</fullName>
    </recommendedName>
</protein>
<dbReference type="EMBL" id="CAJFDH010000002">
    <property type="protein sequence ID" value="CAD5212076.1"/>
    <property type="molecule type" value="Genomic_DNA"/>
</dbReference>
<dbReference type="EMBL" id="CAJFCW020000002">
    <property type="protein sequence ID" value="CAG9095021.1"/>
    <property type="molecule type" value="Genomic_DNA"/>
</dbReference>
<name>A0A811K7R4_9BILA</name>
<gene>
    <name evidence="2" type="ORF">BOKJ2_LOCUS4022</name>
</gene>
<organism evidence="2 3">
    <name type="scientific">Bursaphelenchus okinawaensis</name>
    <dbReference type="NCBI Taxonomy" id="465554"/>
    <lineage>
        <taxon>Eukaryota</taxon>
        <taxon>Metazoa</taxon>
        <taxon>Ecdysozoa</taxon>
        <taxon>Nematoda</taxon>
        <taxon>Chromadorea</taxon>
        <taxon>Rhabditida</taxon>
        <taxon>Tylenchina</taxon>
        <taxon>Tylenchomorpha</taxon>
        <taxon>Aphelenchoidea</taxon>
        <taxon>Aphelenchoididae</taxon>
        <taxon>Bursaphelenchus</taxon>
    </lineage>
</organism>
<dbReference type="AlphaFoldDB" id="A0A811K7R4"/>
<evidence type="ECO:0000313" key="2">
    <source>
        <dbReference type="EMBL" id="CAD5212076.1"/>
    </source>
</evidence>
<keyword evidence="3" id="KW-1185">Reference proteome</keyword>
<dbReference type="InterPro" id="IPR027951">
    <property type="entry name" value="Nepro_N"/>
</dbReference>
<sequence length="303" mass="35433">MNREAFLQFVDKSVGTIAKKSFRSERERDSDKKQRWELNRMKLFATVTSLRQNKASEFPANEKIVKIYEAINYKYGQAYRHHNFFRSAKQLFSLIRRLCNGNFLKQLERLHKGLSDCKCEYIPHNDFLIHTGALLCRRIYLLDRIRLLAARNVDFDLGYIELGHFLKFNMLLASMAAEVADQARTHLKLLIKSYNEVADCFCLASDNFPTTVYGFKLESVEVDNNGELIEGQKNLDNVKMLCRVIDKTVDPTSSEMSMDDLKNKIEREMLLLTADEEDDKVETEPSFYKTIDISRKRKRKNKK</sequence>
<dbReference type="OrthoDB" id="5863625at2759"/>
<proteinExistence type="predicted"/>
<evidence type="ECO:0000259" key="1">
    <source>
        <dbReference type="Pfam" id="PF14780"/>
    </source>
</evidence>
<dbReference type="Proteomes" id="UP000783686">
    <property type="component" value="Unassembled WGS sequence"/>
</dbReference>
<accession>A0A811K7R4</accession>
<evidence type="ECO:0000313" key="3">
    <source>
        <dbReference type="Proteomes" id="UP000614601"/>
    </source>
</evidence>
<reference evidence="2" key="1">
    <citation type="submission" date="2020-09" db="EMBL/GenBank/DDBJ databases">
        <authorList>
            <person name="Kikuchi T."/>
        </authorList>
    </citation>
    <scope>NUCLEOTIDE SEQUENCE</scope>
    <source>
        <strain evidence="2">SH1</strain>
    </source>
</reference>
<dbReference type="Pfam" id="PF14780">
    <property type="entry name" value="NEPRO_N"/>
    <property type="match status" value="1"/>
</dbReference>
<dbReference type="Proteomes" id="UP000614601">
    <property type="component" value="Unassembled WGS sequence"/>
</dbReference>